<evidence type="ECO:0000256" key="5">
    <source>
        <dbReference type="PIRSR" id="PIRSR601019-1"/>
    </source>
</evidence>
<evidence type="ECO:0000256" key="4">
    <source>
        <dbReference type="ARBA" id="ARBA00023224"/>
    </source>
</evidence>
<dbReference type="GO" id="GO:0001664">
    <property type="term" value="F:G protein-coupled receptor binding"/>
    <property type="evidence" value="ECO:0007669"/>
    <property type="project" value="TreeGrafter"/>
</dbReference>
<feature type="binding site" evidence="6">
    <location>
        <position position="299"/>
    </location>
    <ligand>
        <name>Mg(2+)</name>
        <dbReference type="ChEBI" id="CHEBI:18420"/>
    </ligand>
</feature>
<dbReference type="SMART" id="SM00275">
    <property type="entry name" value="G_alpha"/>
    <property type="match status" value="1"/>
</dbReference>
<dbReference type="FunFam" id="3.40.50.300:FF:000692">
    <property type="entry name" value="Guanine nucleotide-binding protein subunit alpha"/>
    <property type="match status" value="1"/>
</dbReference>
<reference evidence="7 8" key="1">
    <citation type="submission" date="2020-01" db="EMBL/GenBank/DDBJ databases">
        <authorList>
            <person name="Gupta K D."/>
        </authorList>
    </citation>
    <scope>NUCLEOTIDE SEQUENCE [LARGE SCALE GENOMIC DNA]</scope>
</reference>
<sequence>MATRVVARLSVDDADPLSVQPPLYETPDERNARIALEQAAKARSDTIDEELERMRASERRGPKPIKILLLGQSESGKSTTLKNFQLMYDLKSFRAQRASWRAVIQLNVVRSIHSILDAMTRAEKYDHGPSSSTSSKGDLPLLTPELLAIKSRLEPLVEVEKMLIRRLTSAGSGEIEATQLQTTNGTVVLPKSSPKEVAINSTIPWRSAFNKLVGSADRGSFESEDGIDWDDPDDPGPVLHSASEHMKQLWASPIIQQLLEKENVRLEQLSGFFLDSLDRVTAARYIPTDDDILRARLKTLGVSEHRFKISTSGSVRDWKVYDVGGHRSQRAAWAPYFDDMDAIIFLAPISCFDQVLEEDHKVNRLEDSFKLWTMIVSNQLLKNTNLILFLNKIDILRTKLASGIKLRDYVVSYQDRPNDVESTTSYLKRKFGGILHERSPLPRVFYCHLTTVTDTNSTNRILSNLKDMLMRQNLMKTNLIS</sequence>
<gene>
    <name evidence="7" type="ORF">AAE3_LOCUS5290</name>
</gene>
<keyword evidence="1 6" id="KW-0479">Metal-binding</keyword>
<dbReference type="EMBL" id="CACVBS010000038">
    <property type="protein sequence ID" value="CAA7263251.1"/>
    <property type="molecule type" value="Genomic_DNA"/>
</dbReference>
<dbReference type="GO" id="GO:0005834">
    <property type="term" value="C:heterotrimeric G-protein complex"/>
    <property type="evidence" value="ECO:0007669"/>
    <property type="project" value="TreeGrafter"/>
</dbReference>
<keyword evidence="2 5" id="KW-0547">Nucleotide-binding</keyword>
<comment type="caution">
    <text evidence="7">The sequence shown here is derived from an EMBL/GenBank/DDBJ whole genome shotgun (WGS) entry which is preliminary data.</text>
</comment>
<proteinExistence type="predicted"/>
<dbReference type="GO" id="GO:0005525">
    <property type="term" value="F:GTP binding"/>
    <property type="evidence" value="ECO:0007669"/>
    <property type="project" value="UniProtKB-KW"/>
</dbReference>
<dbReference type="SUPFAM" id="SSF52540">
    <property type="entry name" value="P-loop containing nucleoside triphosphate hydrolases"/>
    <property type="match status" value="1"/>
</dbReference>
<keyword evidence="3 5" id="KW-0342">GTP-binding</keyword>
<evidence type="ECO:0000256" key="3">
    <source>
        <dbReference type="ARBA" id="ARBA00023134"/>
    </source>
</evidence>
<evidence type="ECO:0000256" key="6">
    <source>
        <dbReference type="PIRSR" id="PIRSR601019-2"/>
    </source>
</evidence>
<keyword evidence="8" id="KW-1185">Reference proteome</keyword>
<dbReference type="PRINTS" id="PR00318">
    <property type="entry name" value="GPROTEINA"/>
</dbReference>
<dbReference type="PROSITE" id="PS51882">
    <property type="entry name" value="G_ALPHA"/>
    <property type="match status" value="1"/>
</dbReference>
<evidence type="ECO:0008006" key="9">
    <source>
        <dbReference type="Google" id="ProtNLM"/>
    </source>
</evidence>
<feature type="binding site" evidence="5">
    <location>
        <begin position="293"/>
        <end position="299"/>
    </location>
    <ligand>
        <name>GTP</name>
        <dbReference type="ChEBI" id="CHEBI:37565"/>
    </ligand>
</feature>
<dbReference type="SUPFAM" id="SSF47895">
    <property type="entry name" value="Transducin (alpha subunit), insertion domain"/>
    <property type="match status" value="1"/>
</dbReference>
<dbReference type="PANTHER" id="PTHR10218:SF360">
    <property type="entry name" value="GUANINE NUCLEOTIDE-BINDING PROTEIN SUBUNIT ALPHA HOMOLOG"/>
    <property type="match status" value="1"/>
</dbReference>
<dbReference type="InterPro" id="IPR027417">
    <property type="entry name" value="P-loop_NTPase"/>
</dbReference>
<dbReference type="CDD" id="cd00066">
    <property type="entry name" value="G-alpha"/>
    <property type="match status" value="1"/>
</dbReference>
<keyword evidence="6" id="KW-0460">Magnesium</keyword>
<dbReference type="InterPro" id="IPR011025">
    <property type="entry name" value="GproteinA_insert"/>
</dbReference>
<dbReference type="GO" id="GO:0003924">
    <property type="term" value="F:GTPase activity"/>
    <property type="evidence" value="ECO:0007669"/>
    <property type="project" value="InterPro"/>
</dbReference>
<organism evidence="7 8">
    <name type="scientific">Cyclocybe aegerita</name>
    <name type="common">Black poplar mushroom</name>
    <name type="synonym">Agrocybe aegerita</name>
    <dbReference type="NCBI Taxonomy" id="1973307"/>
    <lineage>
        <taxon>Eukaryota</taxon>
        <taxon>Fungi</taxon>
        <taxon>Dikarya</taxon>
        <taxon>Basidiomycota</taxon>
        <taxon>Agaricomycotina</taxon>
        <taxon>Agaricomycetes</taxon>
        <taxon>Agaricomycetidae</taxon>
        <taxon>Agaricales</taxon>
        <taxon>Agaricineae</taxon>
        <taxon>Bolbitiaceae</taxon>
        <taxon>Cyclocybe</taxon>
    </lineage>
</organism>
<name>A0A8S0VZ58_CYCAE</name>
<accession>A0A8S0VZ58</accession>
<evidence type="ECO:0000313" key="7">
    <source>
        <dbReference type="EMBL" id="CAA7263251.1"/>
    </source>
</evidence>
<evidence type="ECO:0000256" key="1">
    <source>
        <dbReference type="ARBA" id="ARBA00022723"/>
    </source>
</evidence>
<dbReference type="GO" id="GO:0007188">
    <property type="term" value="P:adenylate cyclase-modulating G protein-coupled receptor signaling pathway"/>
    <property type="evidence" value="ECO:0007669"/>
    <property type="project" value="TreeGrafter"/>
</dbReference>
<feature type="binding site" evidence="5">
    <location>
        <begin position="391"/>
        <end position="394"/>
    </location>
    <ligand>
        <name>GTP</name>
        <dbReference type="ChEBI" id="CHEBI:37565"/>
    </ligand>
</feature>
<dbReference type="GO" id="GO:0031683">
    <property type="term" value="F:G-protein beta/gamma-subunit complex binding"/>
    <property type="evidence" value="ECO:0007669"/>
    <property type="project" value="InterPro"/>
</dbReference>
<dbReference type="GO" id="GO:0005737">
    <property type="term" value="C:cytoplasm"/>
    <property type="evidence" value="ECO:0007669"/>
    <property type="project" value="TreeGrafter"/>
</dbReference>
<evidence type="ECO:0000313" key="8">
    <source>
        <dbReference type="Proteomes" id="UP000467700"/>
    </source>
</evidence>
<dbReference type="Pfam" id="PF00503">
    <property type="entry name" value="G-alpha"/>
    <property type="match status" value="1"/>
</dbReference>
<protein>
    <recommendedName>
        <fullName evidence="9">Guanine nucleotide-binding protein alpha-4 subunit</fullName>
    </recommendedName>
</protein>
<dbReference type="AlphaFoldDB" id="A0A8S0VZ58"/>
<dbReference type="OrthoDB" id="5817230at2759"/>
<dbReference type="Proteomes" id="UP000467700">
    <property type="component" value="Unassembled WGS sequence"/>
</dbReference>
<dbReference type="Gene3D" id="3.40.50.300">
    <property type="entry name" value="P-loop containing nucleotide triphosphate hydrolases"/>
    <property type="match status" value="2"/>
</dbReference>
<dbReference type="GO" id="GO:0046872">
    <property type="term" value="F:metal ion binding"/>
    <property type="evidence" value="ECO:0007669"/>
    <property type="project" value="UniProtKB-KW"/>
</dbReference>
<dbReference type="InterPro" id="IPR001019">
    <property type="entry name" value="Gprotein_alpha_su"/>
</dbReference>
<evidence type="ECO:0000256" key="2">
    <source>
        <dbReference type="ARBA" id="ARBA00022741"/>
    </source>
</evidence>
<dbReference type="PANTHER" id="PTHR10218">
    <property type="entry name" value="GTP-BINDING PROTEIN ALPHA SUBUNIT"/>
    <property type="match status" value="1"/>
</dbReference>
<keyword evidence="4" id="KW-0807">Transducer</keyword>